<keyword evidence="8 12" id="KW-0238">DNA-binding</keyword>
<keyword evidence="7 13" id="KW-0175">Coiled coil</keyword>
<keyword evidence="4 12" id="KW-0863">Zinc-finger</keyword>
<keyword evidence="6" id="KW-0805">Transcription regulation</keyword>
<evidence type="ECO:0000256" key="8">
    <source>
        <dbReference type="ARBA" id="ARBA00023125"/>
    </source>
</evidence>
<evidence type="ECO:0000256" key="3">
    <source>
        <dbReference type="ARBA" id="ARBA00022723"/>
    </source>
</evidence>
<dbReference type="AlphaFoldDB" id="A0AAV6UDP2"/>
<dbReference type="PANTHER" id="PTHR46600">
    <property type="entry name" value="THAP DOMAIN-CONTAINING"/>
    <property type="match status" value="1"/>
</dbReference>
<dbReference type="GO" id="GO:0008270">
    <property type="term" value="F:zinc ion binding"/>
    <property type="evidence" value="ECO:0007669"/>
    <property type="project" value="UniProtKB-KW"/>
</dbReference>
<dbReference type="Pfam" id="PF12017">
    <property type="entry name" value="Tnp_P_element"/>
    <property type="match status" value="1"/>
</dbReference>
<evidence type="ECO:0000256" key="12">
    <source>
        <dbReference type="PROSITE-ProRule" id="PRU00309"/>
    </source>
</evidence>
<gene>
    <name evidence="16" type="ORF">JTE90_021743</name>
</gene>
<dbReference type="GO" id="GO:0005654">
    <property type="term" value="C:nucleoplasm"/>
    <property type="evidence" value="ECO:0007669"/>
    <property type="project" value="UniProtKB-SubCell"/>
</dbReference>
<name>A0AAV6UDP2_9ARAC</name>
<dbReference type="InterPro" id="IPR006612">
    <property type="entry name" value="THAP_Znf"/>
</dbReference>
<accession>A0AAV6UDP2</accession>
<keyword evidence="17" id="KW-1185">Reference proteome</keyword>
<dbReference type="Pfam" id="PF05485">
    <property type="entry name" value="THAP"/>
    <property type="match status" value="1"/>
</dbReference>
<reference evidence="16 17" key="1">
    <citation type="journal article" date="2022" name="Nat. Ecol. Evol.">
        <title>A masculinizing supergene underlies an exaggerated male reproductive morph in a spider.</title>
        <authorList>
            <person name="Hendrickx F."/>
            <person name="De Corte Z."/>
            <person name="Sonet G."/>
            <person name="Van Belleghem S.M."/>
            <person name="Kostlbacher S."/>
            <person name="Vangestel C."/>
        </authorList>
    </citation>
    <scope>NUCLEOTIDE SEQUENCE [LARGE SCALE GENOMIC DNA]</scope>
    <source>
        <strain evidence="16">W744_W776</strain>
    </source>
</reference>
<evidence type="ECO:0000256" key="4">
    <source>
        <dbReference type="ARBA" id="ARBA00022771"/>
    </source>
</evidence>
<dbReference type="PROSITE" id="PS50950">
    <property type="entry name" value="ZF_THAP"/>
    <property type="match status" value="1"/>
</dbReference>
<evidence type="ECO:0000256" key="2">
    <source>
        <dbReference type="ARBA" id="ARBA00006177"/>
    </source>
</evidence>
<dbReference type="InterPro" id="IPR038441">
    <property type="entry name" value="THAP_Znf_sf"/>
</dbReference>
<evidence type="ECO:0000256" key="7">
    <source>
        <dbReference type="ARBA" id="ARBA00023054"/>
    </source>
</evidence>
<dbReference type="Gene3D" id="6.20.210.20">
    <property type="entry name" value="THAP domain"/>
    <property type="match status" value="1"/>
</dbReference>
<feature type="domain" description="THAP-type" evidence="15">
    <location>
        <begin position="1"/>
        <end position="80"/>
    </location>
</feature>
<evidence type="ECO:0000256" key="5">
    <source>
        <dbReference type="ARBA" id="ARBA00022833"/>
    </source>
</evidence>
<dbReference type="InterPro" id="IPR048365">
    <property type="entry name" value="TNP-like_RNaseH_N"/>
</dbReference>
<keyword evidence="10" id="KW-0539">Nucleus</keyword>
<evidence type="ECO:0000256" key="13">
    <source>
        <dbReference type="SAM" id="Coils"/>
    </source>
</evidence>
<comment type="caution">
    <text evidence="16">The sequence shown here is derived from an EMBL/GenBank/DDBJ whole genome shotgun (WGS) entry which is preliminary data.</text>
</comment>
<dbReference type="PANTHER" id="PTHR46600:SF1">
    <property type="entry name" value="THAP DOMAIN-CONTAINING PROTEIN 1"/>
    <property type="match status" value="1"/>
</dbReference>
<keyword evidence="11" id="KW-0131">Cell cycle</keyword>
<evidence type="ECO:0000256" key="10">
    <source>
        <dbReference type="ARBA" id="ARBA00023242"/>
    </source>
</evidence>
<dbReference type="Proteomes" id="UP000827092">
    <property type="component" value="Unassembled WGS sequence"/>
</dbReference>
<keyword evidence="3" id="KW-0479">Metal-binding</keyword>
<feature type="region of interest" description="Disordered" evidence="14">
    <location>
        <begin position="469"/>
        <end position="500"/>
    </location>
</feature>
<comment type="similarity">
    <text evidence="2">Belongs to the THAP1 family.</text>
</comment>
<evidence type="ECO:0000259" key="15">
    <source>
        <dbReference type="PROSITE" id="PS50950"/>
    </source>
</evidence>
<evidence type="ECO:0000256" key="1">
    <source>
        <dbReference type="ARBA" id="ARBA00004642"/>
    </source>
</evidence>
<feature type="coiled-coil region" evidence="13">
    <location>
        <begin position="158"/>
        <end position="206"/>
    </location>
</feature>
<keyword evidence="9" id="KW-0804">Transcription</keyword>
<dbReference type="InterPro" id="IPR021896">
    <property type="entry name" value="THAP9-like_HTH"/>
</dbReference>
<evidence type="ECO:0000256" key="9">
    <source>
        <dbReference type="ARBA" id="ARBA00023163"/>
    </source>
</evidence>
<evidence type="ECO:0000313" key="16">
    <source>
        <dbReference type="EMBL" id="KAG8182607.1"/>
    </source>
</evidence>
<dbReference type="SMART" id="SM00692">
    <property type="entry name" value="DM3"/>
    <property type="match status" value="1"/>
</dbReference>
<sequence length="569" mass="64456">MSCVAFGCYNNSSKKIAGITFHRFPKEEILRKEWAKAVKRDNWNPSKHSVLCSEHFEESDFDKCSTFRVYLKPNVVPSVFKAFPKHLQKVKHTRRPIHRQLSLEKVKAHERANASTICIATDCIDDDSESVPVLQAGNSSEVQLEETNASVSEGQTEVACLKRKLEVAEASVQNCKKKIKLLQQTNRRNQKKISDLKSLMKECKNKGLITDDSLQILYKAAGPNKELITRQLCKVTNSPIAKFYSPELRKFALTLHFYSPRAYNYVRESFNSCLPHPRTIGKWYQHVEVEPGFTSQAMKALKRKVDSSEMPLFFALVFDEMAIRQHVEFDGSKFHGYIDVGVEIDDDALPIAREAMVFMVVCINAHFKIPVGYFLCSGLTSEQKANLLQHCLIQLHDHHVNIVSCTFDGLSSNLSMAKQLGCNFKSIFPPKPKCPSKQDPTTSLALDVQDDNIEFQSFEDIEFEWTDEDEENFVQPSSTQQESKKKDQHSKPKSVAPLKLSISHPTTNEDIFIFPDPSHMNKNVAEVNKRYCRPAILTASKDVAVNSMKQAALAEMELTDSRNITVSGP</sequence>
<evidence type="ECO:0000256" key="6">
    <source>
        <dbReference type="ARBA" id="ARBA00023015"/>
    </source>
</evidence>
<dbReference type="SMART" id="SM00980">
    <property type="entry name" value="THAP"/>
    <property type="match status" value="1"/>
</dbReference>
<dbReference type="GO" id="GO:0043565">
    <property type="term" value="F:sequence-specific DNA binding"/>
    <property type="evidence" value="ECO:0007669"/>
    <property type="project" value="InterPro"/>
</dbReference>
<proteinExistence type="inferred from homology"/>
<dbReference type="EMBL" id="JAFNEN010000458">
    <property type="protein sequence ID" value="KAG8182607.1"/>
    <property type="molecule type" value="Genomic_DNA"/>
</dbReference>
<dbReference type="InterPro" id="IPR026516">
    <property type="entry name" value="THAP1/10"/>
</dbReference>
<organism evidence="16 17">
    <name type="scientific">Oedothorax gibbosus</name>
    <dbReference type="NCBI Taxonomy" id="931172"/>
    <lineage>
        <taxon>Eukaryota</taxon>
        <taxon>Metazoa</taxon>
        <taxon>Ecdysozoa</taxon>
        <taxon>Arthropoda</taxon>
        <taxon>Chelicerata</taxon>
        <taxon>Arachnida</taxon>
        <taxon>Araneae</taxon>
        <taxon>Araneomorphae</taxon>
        <taxon>Entelegynae</taxon>
        <taxon>Araneoidea</taxon>
        <taxon>Linyphiidae</taxon>
        <taxon>Erigoninae</taxon>
        <taxon>Oedothorax</taxon>
    </lineage>
</organism>
<evidence type="ECO:0000256" key="14">
    <source>
        <dbReference type="SAM" id="MobiDB-lite"/>
    </source>
</evidence>
<protein>
    <recommendedName>
        <fullName evidence="15">THAP-type domain-containing protein</fullName>
    </recommendedName>
</protein>
<evidence type="ECO:0000313" key="17">
    <source>
        <dbReference type="Proteomes" id="UP000827092"/>
    </source>
</evidence>
<comment type="subcellular location">
    <subcellularLocation>
        <location evidence="1">Nucleus</location>
        <location evidence="1">Nucleoplasm</location>
    </subcellularLocation>
</comment>
<dbReference type="SUPFAM" id="SSF57716">
    <property type="entry name" value="Glucocorticoid receptor-like (DNA-binding domain)"/>
    <property type="match status" value="1"/>
</dbReference>
<evidence type="ECO:0000256" key="11">
    <source>
        <dbReference type="ARBA" id="ARBA00023306"/>
    </source>
</evidence>
<dbReference type="Pfam" id="PF21787">
    <property type="entry name" value="TNP-like_RNaseH_N"/>
    <property type="match status" value="1"/>
</dbReference>
<keyword evidence="5" id="KW-0862">Zinc</keyword>